<dbReference type="RefSeq" id="WP_378288300.1">
    <property type="nucleotide sequence ID" value="NZ_JBHSON010000085.1"/>
</dbReference>
<gene>
    <name evidence="1" type="ORF">ACFPZN_42585</name>
</gene>
<reference evidence="2" key="1">
    <citation type="journal article" date="2019" name="Int. J. Syst. Evol. Microbiol.">
        <title>The Global Catalogue of Microorganisms (GCM) 10K type strain sequencing project: providing services to taxonomists for standard genome sequencing and annotation.</title>
        <authorList>
            <consortium name="The Broad Institute Genomics Platform"/>
            <consortium name="The Broad Institute Genome Sequencing Center for Infectious Disease"/>
            <person name="Wu L."/>
            <person name="Ma J."/>
        </authorList>
    </citation>
    <scope>NUCLEOTIDE SEQUENCE [LARGE SCALE GENOMIC DNA]</scope>
    <source>
        <strain evidence="2">KCTC 42087</strain>
    </source>
</reference>
<dbReference type="Proteomes" id="UP001596074">
    <property type="component" value="Unassembled WGS sequence"/>
</dbReference>
<accession>A0ABW1AA25</accession>
<evidence type="ECO:0000313" key="1">
    <source>
        <dbReference type="EMBL" id="MFC5752341.1"/>
    </source>
</evidence>
<protein>
    <submittedName>
        <fullName evidence="1">Uncharacterized protein</fullName>
    </submittedName>
</protein>
<comment type="caution">
    <text evidence="1">The sequence shown here is derived from an EMBL/GenBank/DDBJ whole genome shotgun (WGS) entry which is preliminary data.</text>
</comment>
<keyword evidence="2" id="KW-1185">Reference proteome</keyword>
<dbReference type="EMBL" id="JBHSON010000085">
    <property type="protein sequence ID" value="MFC5752341.1"/>
    <property type="molecule type" value="Genomic_DNA"/>
</dbReference>
<evidence type="ECO:0000313" key="2">
    <source>
        <dbReference type="Proteomes" id="UP001596074"/>
    </source>
</evidence>
<proteinExistence type="predicted"/>
<name>A0ABW1AA25_9ACTN</name>
<organism evidence="1 2">
    <name type="scientific">Actinomadura rugatobispora</name>
    <dbReference type="NCBI Taxonomy" id="1994"/>
    <lineage>
        <taxon>Bacteria</taxon>
        <taxon>Bacillati</taxon>
        <taxon>Actinomycetota</taxon>
        <taxon>Actinomycetes</taxon>
        <taxon>Streptosporangiales</taxon>
        <taxon>Thermomonosporaceae</taxon>
        <taxon>Actinomadura</taxon>
    </lineage>
</organism>
<sequence length="427" mass="46234">MDRFLIDLTRAHAGTEGEVLRALHDAHPWNSGTAVECLVLAAQAVADGQYGVVRADVGETADDAAVAAAVHQRVSQARADGREVAVASFRGSVKNVAEMLGVMLGGVTFVHLAPFAPAAEAAAEGMVWDDAWMPRDEAVDALVQAIGRSAARMRMTDLRKALTAYNPRFRKQVGTFNSRPKFVSTLVGFAVDRGLAVTTHTSGEDNNPVLELTPAGRARVTAPVLPSPMPPPGQDAIASADGSRSRSHLFVDVLRKNEMGPFQELRLDIYEELERLVKEGTRPPQQLIRDAVNAVRDQRKGAPSKSGKQFPWTGVRTFMGKLTRRVPVLLHDGRPVTLSLGQDAVAVTELAHGWRLTLDGELICFMLERGVQITVDDYDELAGALYNSRRDEFYDLAHEVVAHLARSGRVVESPDDAMTIVLAPPAG</sequence>